<dbReference type="RefSeq" id="WP_353549974.1">
    <property type="nucleotide sequence ID" value="NZ_AP029612.1"/>
</dbReference>
<accession>A0AAT9GG94</accession>
<gene>
    <name evidence="2" type="ORF">KACHI17_05450</name>
</gene>
<dbReference type="AlphaFoldDB" id="A0AAT9GG94"/>
<dbReference type="InterPro" id="IPR049574">
    <property type="entry name" value="CrtA-like"/>
</dbReference>
<evidence type="ECO:0000313" key="2">
    <source>
        <dbReference type="EMBL" id="BFG69664.1"/>
    </source>
</evidence>
<proteinExistence type="predicted"/>
<sequence>MLTRLTIVRYPAWFGWAGFLSMAFFRFPLWLRKDISFWKLMGCGRNGSFDKTPDWRQWAIMEIIQDEKVPVSGFFILWWNLFRCEKWELILRPIEGHGLWDGKEVFGTLPKHTDYAGRIAVITRATIRLSQLSRFWQHVDAVAQRMSGAPGFITSVGIGEVPWIKQATFSIWESKEDMKSFAYRLQEHADVVRKTRQEKWYTEELFVRFQIIDSKGSLRGNDPIKRNP</sequence>
<feature type="transmembrane region" description="Helical" evidence="1">
    <location>
        <begin position="12"/>
        <end position="31"/>
    </location>
</feature>
<evidence type="ECO:0000256" key="1">
    <source>
        <dbReference type="SAM" id="Phobius"/>
    </source>
</evidence>
<evidence type="ECO:0008006" key="3">
    <source>
        <dbReference type="Google" id="ProtNLM"/>
    </source>
</evidence>
<dbReference type="CDD" id="cd21650">
    <property type="entry name" value="CrtA-like"/>
    <property type="match status" value="1"/>
</dbReference>
<protein>
    <recommendedName>
        <fullName evidence="3">Spheroidene monooxygenase</fullName>
    </recommendedName>
</protein>
<reference evidence="2" key="1">
    <citation type="submission" date="2024-02" db="EMBL/GenBank/DDBJ databases">
        <title>Sediminibacterium planktonica sp. nov. and Sediminibacterium longus sp. nov., isolated from surface lake and river water.</title>
        <authorList>
            <person name="Watanabe K."/>
            <person name="Takemine S."/>
            <person name="Ishii Y."/>
            <person name="Ogata Y."/>
            <person name="Shindo C."/>
            <person name="Suda W."/>
        </authorList>
    </citation>
    <scope>NUCLEOTIDE SEQUENCE</scope>
    <source>
        <strain evidence="2">KACHI17</strain>
    </source>
</reference>
<keyword evidence="1" id="KW-0812">Transmembrane</keyword>
<keyword evidence="1" id="KW-0472">Membrane</keyword>
<keyword evidence="1" id="KW-1133">Transmembrane helix</keyword>
<organism evidence="2">
    <name type="scientific">Sediminibacterium sp. KACHI17</name>
    <dbReference type="NCBI Taxonomy" id="1751071"/>
    <lineage>
        <taxon>Bacteria</taxon>
        <taxon>Pseudomonadati</taxon>
        <taxon>Bacteroidota</taxon>
        <taxon>Chitinophagia</taxon>
        <taxon>Chitinophagales</taxon>
        <taxon>Chitinophagaceae</taxon>
        <taxon>Sediminibacterium</taxon>
    </lineage>
</organism>
<dbReference type="EMBL" id="AP029612">
    <property type="protein sequence ID" value="BFG69664.1"/>
    <property type="molecule type" value="Genomic_DNA"/>
</dbReference>
<name>A0AAT9GG94_9BACT</name>